<dbReference type="InterPro" id="IPR051825">
    <property type="entry name" value="SRCIN1"/>
</dbReference>
<dbReference type="PANTHER" id="PTHR22741">
    <property type="entry name" value="P140CAP/SNIP-RELATED"/>
    <property type="match status" value="1"/>
</dbReference>
<feature type="compositionally biased region" description="Polar residues" evidence="1">
    <location>
        <begin position="547"/>
        <end position="558"/>
    </location>
</feature>
<gene>
    <name evidence="2" type="ORF">HERILL_LOCUS9664</name>
</gene>
<feature type="region of interest" description="Disordered" evidence="1">
    <location>
        <begin position="1228"/>
        <end position="1252"/>
    </location>
</feature>
<feature type="compositionally biased region" description="Polar residues" evidence="1">
    <location>
        <begin position="973"/>
        <end position="989"/>
    </location>
</feature>
<feature type="compositionally biased region" description="Basic and acidic residues" evidence="1">
    <location>
        <begin position="613"/>
        <end position="649"/>
    </location>
</feature>
<feature type="region of interest" description="Disordered" evidence="1">
    <location>
        <begin position="259"/>
        <end position="282"/>
    </location>
</feature>
<protein>
    <recommendedName>
        <fullName evidence="4">Actin interacting protein 3-like C-terminal domain-containing protein</fullName>
    </recommendedName>
</protein>
<sequence length="1436" mass="161617">MLRPRTVAVGFQRLAYRSNRAADKDYLQSNLDISPRFFKTSSVTAINSNDCLLFEKPSHQPTSNADNIKIVIIAETHTENEIEGCDKKPQETTTKIQTNELESCKESESESKSILSDSSGTAPRKTVKKSVSFDPGDEKLVKKFIEGEVIVDKQNPFKNGGLVDVRSVDKVLVAKPRRESKPKVANESDFVTTEDVLRESKYVTTYIKNPDKVFKYDPAVIARIKLEELREIQAKKPMRKKVLTKQTQDRLKEIKNKYNNLPPNLQAKPVKGSSRDPTLPETKIPKYKKVSKSNYPDLSQIKVKTGTDLDETFQLNPEEVVFNAKRFDDRIKTLKISSEDELDDIEEPLTSIEDTYDEVRELDSNQKPEEHKGTFTNTVNSTEFKEFLNKKGLVLTPREKLSNGNAKTIHEEVDEVDAIQEVSSTKSLSNMESKKEKKPSVLHRLFRPSIFSSKRKTNPKEPVPTPQNLYSNTTVDSGKPTANNIKRVVLERQSFHGSPTDNNKDCSDLRKQIEQSRKSYGGDDRSSSISSALTNAEDYPDDHSVDSIRQSEPAQPQVQRVADRQPIRVRQQKLRESLSSSKPLVPSRIAENGDEESIKAEQVGQKPVPAIRRTIERQSLIERKPLFSPSDENRNFRRSVSMDRQEINRRTQIPVKSTPSSSRLLKSDSTPGKSLSIPRSSKENQGPRMTSTPLQNNAVARQNITPVVPVPIKPAPLSTSSLNVSTTEWNKLRELQERTDMELYMRSQQVPQPQTQTVKKQESIYETVPNGRAQAKLLASKGLEKLYAANTALNPNFVRGSTQRNTYNGGGYESQNFKVPAENVIRARAPQRLPPEAVVQMSPYRSQSVLDEMIVPRQQVYGSIGNTPVVMRKKSGGGPLTKEEIMSRVREFCRRSMNRTPTKLDEADGKTKADVSPVSYASVGYQGGNTPQILAPQVPQRVHSLARQPVLQQAASSSPIYAHVIKRGSLQSNSSDVYYSPTRKTTSLSRPRVVSAGQGSDTDSVFLPPSQQPASPNRIAVVANDNRMLPPSGMQHRGRSGSEVFARNPYAMAPVRTQISKSHGNIDGRSTPLILMEPRPNASPVYSNMTQQQQHNRAYLAPRPANMNNGAHLRVNEQLYRPASALAMAYPQHAPQYSPRRPLQFYESESGSEAGEIQRIMQGIEYEEDWQNDKSGRNQTNEQASDDRRRGNRREDPRRHTLGSDMLQYGGQGQPQQRAVDLEMGTRAQKNKKAPPIRGYTPINQGPLFDEDPGIMSEVETASTGFRRGGKQRSSLPVVRTPSKTLERPLGLVFLQYRSETKRALLPNEITSIDTVRALFVRSFPRQLTMAYLEGPNVKIYIHDASKDMFYELEDVRSHLREIRDRSVLRLFESNEVAAPQVLPGGPGVPQPLPQSGGGHWDQDQSYFSEPEFDSEYQHQHIHKSKKYVKKMLLLK</sequence>
<organism evidence="2 3">
    <name type="scientific">Hermetia illucens</name>
    <name type="common">Black soldier fly</name>
    <dbReference type="NCBI Taxonomy" id="343691"/>
    <lineage>
        <taxon>Eukaryota</taxon>
        <taxon>Metazoa</taxon>
        <taxon>Ecdysozoa</taxon>
        <taxon>Arthropoda</taxon>
        <taxon>Hexapoda</taxon>
        <taxon>Insecta</taxon>
        <taxon>Pterygota</taxon>
        <taxon>Neoptera</taxon>
        <taxon>Endopterygota</taxon>
        <taxon>Diptera</taxon>
        <taxon>Brachycera</taxon>
        <taxon>Stratiomyomorpha</taxon>
        <taxon>Stratiomyidae</taxon>
        <taxon>Hermetiinae</taxon>
        <taxon>Hermetia</taxon>
    </lineage>
</organism>
<feature type="region of interest" description="Disordered" evidence="1">
    <location>
        <begin position="973"/>
        <end position="1016"/>
    </location>
</feature>
<feature type="region of interest" description="Disordered" evidence="1">
    <location>
        <begin position="1381"/>
        <end position="1404"/>
    </location>
</feature>
<feature type="compositionally biased region" description="Polar residues" evidence="1">
    <location>
        <begin position="466"/>
        <end position="481"/>
    </location>
</feature>
<dbReference type="GO" id="GO:0005737">
    <property type="term" value="C:cytoplasm"/>
    <property type="evidence" value="ECO:0007669"/>
    <property type="project" value="TreeGrafter"/>
</dbReference>
<evidence type="ECO:0000313" key="3">
    <source>
        <dbReference type="Proteomes" id="UP000594454"/>
    </source>
</evidence>
<evidence type="ECO:0000256" key="1">
    <source>
        <dbReference type="SAM" id="MobiDB-lite"/>
    </source>
</evidence>
<feature type="compositionally biased region" description="Basic and acidic residues" evidence="1">
    <location>
        <begin position="515"/>
        <end position="526"/>
    </location>
</feature>
<evidence type="ECO:0008006" key="4">
    <source>
        <dbReference type="Google" id="ProtNLM"/>
    </source>
</evidence>
<feature type="compositionally biased region" description="Basic and acidic residues" evidence="1">
    <location>
        <begin position="1185"/>
        <end position="1199"/>
    </location>
</feature>
<dbReference type="PANTHER" id="PTHR22741:SF10">
    <property type="entry name" value="COILED-COIL DOMAIN-CONTAINING PROTEIN CG32809"/>
    <property type="match status" value="1"/>
</dbReference>
<keyword evidence="3" id="KW-1185">Reference proteome</keyword>
<feature type="compositionally biased region" description="Polar residues" evidence="1">
    <location>
        <begin position="650"/>
        <end position="699"/>
    </location>
</feature>
<proteinExistence type="predicted"/>
<dbReference type="OrthoDB" id="6022652at2759"/>
<dbReference type="EMBL" id="LR899012">
    <property type="protein sequence ID" value="CAD7086928.1"/>
    <property type="molecule type" value="Genomic_DNA"/>
</dbReference>
<name>A0A7R8UTY4_HERIL</name>
<feature type="compositionally biased region" description="Basic and acidic residues" evidence="1">
    <location>
        <begin position="102"/>
        <end position="111"/>
    </location>
</feature>
<feature type="region of interest" description="Disordered" evidence="1">
    <location>
        <begin position="82"/>
        <end position="130"/>
    </location>
</feature>
<accession>A0A7R8UTY4</accession>
<evidence type="ECO:0000313" key="2">
    <source>
        <dbReference type="EMBL" id="CAD7086928.1"/>
    </source>
</evidence>
<reference evidence="2 3" key="1">
    <citation type="submission" date="2020-11" db="EMBL/GenBank/DDBJ databases">
        <authorList>
            <person name="Wallbank WR R."/>
            <person name="Pardo Diaz C."/>
            <person name="Kozak K."/>
            <person name="Martin S."/>
            <person name="Jiggins C."/>
            <person name="Moest M."/>
            <person name="Warren A I."/>
            <person name="Generalovic N T."/>
            <person name="Byers J.R.P. K."/>
            <person name="Montejo-Kovacevich G."/>
            <person name="Yen C E."/>
        </authorList>
    </citation>
    <scope>NUCLEOTIDE SEQUENCE [LARGE SCALE GENOMIC DNA]</scope>
</reference>
<dbReference type="Proteomes" id="UP000594454">
    <property type="component" value="Chromosome 4"/>
</dbReference>
<feature type="region of interest" description="Disordered" evidence="1">
    <location>
        <begin position="1169"/>
        <end position="1215"/>
    </location>
</feature>
<feature type="region of interest" description="Disordered" evidence="1">
    <location>
        <begin position="425"/>
        <end position="481"/>
    </location>
</feature>
<dbReference type="InParanoid" id="A0A7R8UTY4"/>
<feature type="region of interest" description="Disordered" evidence="1">
    <location>
        <begin position="515"/>
        <end position="699"/>
    </location>
</feature>